<keyword evidence="2" id="KW-0732">Signal</keyword>
<dbReference type="EMBL" id="JACSEA010000008">
    <property type="protein sequence ID" value="KAF7395083.1"/>
    <property type="molecule type" value="Genomic_DNA"/>
</dbReference>
<feature type="compositionally biased region" description="Basic and acidic residues" evidence="1">
    <location>
        <begin position="144"/>
        <end position="162"/>
    </location>
</feature>
<evidence type="ECO:0000256" key="2">
    <source>
        <dbReference type="SAM" id="SignalP"/>
    </source>
</evidence>
<evidence type="ECO:0000256" key="1">
    <source>
        <dbReference type="SAM" id="MobiDB-lite"/>
    </source>
</evidence>
<keyword evidence="4" id="KW-1185">Reference proteome</keyword>
<name>A0A834JUS8_VESVU</name>
<evidence type="ECO:0000313" key="4">
    <source>
        <dbReference type="Proteomes" id="UP000614350"/>
    </source>
</evidence>
<dbReference type="Proteomes" id="UP000614350">
    <property type="component" value="Unassembled WGS sequence"/>
</dbReference>
<feature type="chain" id="PRO_5032649346" evidence="2">
    <location>
        <begin position="22"/>
        <end position="304"/>
    </location>
</feature>
<evidence type="ECO:0000313" key="3">
    <source>
        <dbReference type="EMBL" id="KAF7395083.1"/>
    </source>
</evidence>
<proteinExistence type="predicted"/>
<accession>A0A834JUS8</accession>
<organism evidence="3 4">
    <name type="scientific">Vespula vulgaris</name>
    <name type="common">Yellow jacket</name>
    <name type="synonym">Wasp</name>
    <dbReference type="NCBI Taxonomy" id="7454"/>
    <lineage>
        <taxon>Eukaryota</taxon>
        <taxon>Metazoa</taxon>
        <taxon>Ecdysozoa</taxon>
        <taxon>Arthropoda</taxon>
        <taxon>Hexapoda</taxon>
        <taxon>Insecta</taxon>
        <taxon>Pterygota</taxon>
        <taxon>Neoptera</taxon>
        <taxon>Endopterygota</taxon>
        <taxon>Hymenoptera</taxon>
        <taxon>Apocrita</taxon>
        <taxon>Aculeata</taxon>
        <taxon>Vespoidea</taxon>
        <taxon>Vespidae</taxon>
        <taxon>Vespinae</taxon>
        <taxon>Vespula</taxon>
    </lineage>
</organism>
<dbReference type="Pfam" id="PF16009">
    <property type="entry name" value="DUF4779"/>
    <property type="match status" value="1"/>
</dbReference>
<protein>
    <submittedName>
        <fullName evidence="3">Uncharacterized protein</fullName>
    </submittedName>
</protein>
<dbReference type="AlphaFoldDB" id="A0A834JUS8"/>
<reference evidence="3" key="1">
    <citation type="journal article" date="2020" name="G3 (Bethesda)">
        <title>High-Quality Assemblies for Three Invasive Social Wasps from the &lt;i&gt;Vespula&lt;/i&gt; Genus.</title>
        <authorList>
            <person name="Harrop T.W.R."/>
            <person name="Guhlin J."/>
            <person name="McLaughlin G.M."/>
            <person name="Permina E."/>
            <person name="Stockwell P."/>
            <person name="Gilligan J."/>
            <person name="Le Lec M.F."/>
            <person name="Gruber M.A.M."/>
            <person name="Quinn O."/>
            <person name="Lovegrove M."/>
            <person name="Duncan E.J."/>
            <person name="Remnant E.J."/>
            <person name="Van Eeckhoven J."/>
            <person name="Graham B."/>
            <person name="Knapp R.A."/>
            <person name="Langford K.W."/>
            <person name="Kronenberg Z."/>
            <person name="Press M.O."/>
            <person name="Eacker S.M."/>
            <person name="Wilson-Rankin E.E."/>
            <person name="Purcell J."/>
            <person name="Lester P.J."/>
            <person name="Dearden P.K."/>
        </authorList>
    </citation>
    <scope>NUCLEOTIDE SEQUENCE</scope>
    <source>
        <strain evidence="3">Marl-1</strain>
    </source>
</reference>
<dbReference type="InterPro" id="IPR031959">
    <property type="entry name" value="DUF4779"/>
</dbReference>
<sequence length="304" mass="34298">MKNVRGLWWYVLCVAIVRVSTYPVNKSDQTRSDLEAFSTDYIIKDLSPPKFVDADRGLEDFDVEPMDKKDTKEPLILEPDAEMLPPNYKGVIPPGVDHMELVLGEPQVMATGSEATRYVFSNQASQGVKNEKGRKKTVEFEKSLKGKEEKEKQKKDYAEAAGKKKAHTVIKNNFSGRKDQSFDEKGGSYEIEGNRNKGHNAAGFHNVYHKDEYKKDADFYDNGHQGGHFKKHGRYGEKHGSLERSYKKGLSHDSAFDLAEAKKEGESKKSRVNEEAQGHVAAQGYDGFFHNFDEFVKKAGHVEG</sequence>
<feature type="signal peptide" evidence="2">
    <location>
        <begin position="1"/>
        <end position="21"/>
    </location>
</feature>
<gene>
    <name evidence="3" type="ORF">HZH66_008257</name>
</gene>
<comment type="caution">
    <text evidence="3">The sequence shown here is derived from an EMBL/GenBank/DDBJ whole genome shotgun (WGS) entry which is preliminary data.</text>
</comment>
<feature type="region of interest" description="Disordered" evidence="1">
    <location>
        <begin position="144"/>
        <end position="163"/>
    </location>
</feature>